<protein>
    <recommendedName>
        <fullName evidence="1">Tryptophan 2,3-dioxygenase</fullName>
        <shortName evidence="1">TDO</shortName>
        <ecNumber evidence="1">1.13.11.11</ecNumber>
    </recommendedName>
    <alternativeName>
        <fullName evidence="1">Tryptamin 2,3-dioxygenase</fullName>
    </alternativeName>
    <alternativeName>
        <fullName evidence="1">Tryptophan oxygenase</fullName>
        <shortName evidence="1">TO</shortName>
        <shortName evidence="1">TRPO</shortName>
    </alternativeName>
    <alternativeName>
        <fullName evidence="1">Tryptophan pyrrolase</fullName>
    </alternativeName>
    <alternativeName>
        <fullName evidence="1">Tryptophanase</fullName>
    </alternativeName>
</protein>
<comment type="similarity">
    <text evidence="1">Belongs to the tryptophan 2,3-dioxygenase family.</text>
</comment>
<comment type="pathway">
    <text evidence="1">Amino-acid degradation; L-tryptophan degradation via kynurenine pathway; L-kynurenine from L-tryptophan: step 1/2.</text>
</comment>
<keyword evidence="1 2" id="KW-0223">Dioxygenase</keyword>
<dbReference type="EMBL" id="CP013650">
    <property type="protein sequence ID" value="ALS97841.1"/>
    <property type="molecule type" value="Genomic_DNA"/>
</dbReference>
<organism evidence="2 3">
    <name type="scientific">Lacimicrobium alkaliphilum</name>
    <dbReference type="NCBI Taxonomy" id="1526571"/>
    <lineage>
        <taxon>Bacteria</taxon>
        <taxon>Pseudomonadati</taxon>
        <taxon>Pseudomonadota</taxon>
        <taxon>Gammaproteobacteria</taxon>
        <taxon>Alteromonadales</taxon>
        <taxon>Alteromonadaceae</taxon>
        <taxon>Lacimicrobium</taxon>
    </lineage>
</organism>
<gene>
    <name evidence="1" type="primary">kynA</name>
    <name evidence="2" type="ORF">AT746_05850</name>
</gene>
<dbReference type="GO" id="GO:0020037">
    <property type="term" value="F:heme binding"/>
    <property type="evidence" value="ECO:0007669"/>
    <property type="project" value="UniProtKB-UniRule"/>
</dbReference>
<comment type="catalytic activity">
    <reaction evidence="1">
        <text>L-tryptophan + O2 = N-formyl-L-kynurenine</text>
        <dbReference type="Rhea" id="RHEA:24536"/>
        <dbReference type="ChEBI" id="CHEBI:15379"/>
        <dbReference type="ChEBI" id="CHEBI:57912"/>
        <dbReference type="ChEBI" id="CHEBI:58629"/>
        <dbReference type="EC" id="1.13.11.11"/>
    </reaction>
</comment>
<dbReference type="Proteomes" id="UP000068447">
    <property type="component" value="Chromosome"/>
</dbReference>
<dbReference type="InterPro" id="IPR037217">
    <property type="entry name" value="Trp/Indoleamine_2_3_dOase-like"/>
</dbReference>
<reference evidence="2 3" key="1">
    <citation type="submission" date="2015-12" db="EMBL/GenBank/DDBJ databases">
        <title>Complete genome of Lacimicrobium alkaliphilum KCTC 32984.</title>
        <authorList>
            <person name="Kim S.-G."/>
            <person name="Lee Y.-J."/>
        </authorList>
    </citation>
    <scope>NUCLEOTIDE SEQUENCE [LARGE SCALE GENOMIC DNA]</scope>
    <source>
        <strain evidence="2 3">YelD216</strain>
    </source>
</reference>
<dbReference type="Gene3D" id="1.10.287.3810">
    <property type="match status" value="1"/>
</dbReference>
<dbReference type="Gene3D" id="1.20.58.480">
    <property type="match status" value="1"/>
</dbReference>
<accession>A0A0U3AGM2</accession>
<comment type="cofactor">
    <cofactor evidence="1">
        <name>heme</name>
        <dbReference type="ChEBI" id="CHEBI:30413"/>
    </cofactor>
    <text evidence="1">Binds 1 heme group per subunit.</text>
</comment>
<keyword evidence="1" id="KW-0349">Heme</keyword>
<keyword evidence="1" id="KW-0560">Oxidoreductase</keyword>
<dbReference type="PANTHER" id="PTHR10138:SF0">
    <property type="entry name" value="TRYPTOPHAN 2,3-DIOXYGENASE"/>
    <property type="match status" value="1"/>
</dbReference>
<dbReference type="EC" id="1.13.11.11" evidence="1"/>
<dbReference type="Pfam" id="PF03301">
    <property type="entry name" value="Trp_dioxygenase"/>
    <property type="match status" value="1"/>
</dbReference>
<dbReference type="STRING" id="1526571.AT746_05850"/>
<dbReference type="SUPFAM" id="SSF140959">
    <property type="entry name" value="Indolic compounds 2,3-dioxygenase-like"/>
    <property type="match status" value="1"/>
</dbReference>
<sequence>MKKNQQPVYYGEYLQLDKLLGAQTLQSSKYGPPAHEETLFIIVHQTYELWFKQILHELSSVMDVFCEQQVKDQQLTTVVHRLKRVISIQELLNDQIGIMETMSPQQFLSFRDYLVPASGFQSIQFKMLEISLGLKRGTRIDFDKQSFYNRLNQSDRDFLEQLEQKPSLFELTQSWLERLPLLEFGDFKFWQLYRDATEKMLASDEQIIRSNPTLSDKERRQEIKELESTRETFSTLWNEEKYSKWQADDQFRLSQKALMAALFINQYSEEPLFNLPYQFITCLTEIDEKLTIWRYRHAMMVQRMLGGKIGTGGSSGHEYLKRTTETNRIFQDFFNMATFLLPKEALPDLPVSVRQHLGFALSQN</sequence>
<evidence type="ECO:0000313" key="3">
    <source>
        <dbReference type="Proteomes" id="UP000068447"/>
    </source>
</evidence>
<feature type="binding site" evidence="1">
    <location>
        <position position="311"/>
    </location>
    <ligand>
        <name>substrate</name>
    </ligand>
</feature>
<dbReference type="UniPathway" id="UPA00333">
    <property type="reaction ID" value="UER00453"/>
</dbReference>
<dbReference type="InterPro" id="IPR004981">
    <property type="entry name" value="Trp_2_3_dOase"/>
</dbReference>
<dbReference type="HAMAP" id="MF_01972">
    <property type="entry name" value="T23O"/>
    <property type="match status" value="1"/>
</dbReference>
<dbReference type="GO" id="GO:0004833">
    <property type="term" value="F:L-tryptophan 2,3-dioxygenase activity"/>
    <property type="evidence" value="ECO:0007669"/>
    <property type="project" value="UniProtKB-UniRule"/>
</dbReference>
<evidence type="ECO:0000256" key="1">
    <source>
        <dbReference type="HAMAP-Rule" id="MF_01972"/>
    </source>
</evidence>
<comment type="subunit">
    <text evidence="1">Homotetramer.</text>
</comment>
<dbReference type="GO" id="GO:0019442">
    <property type="term" value="P:L-tryptophan catabolic process to acetyl-CoA"/>
    <property type="evidence" value="ECO:0007669"/>
    <property type="project" value="TreeGrafter"/>
</dbReference>
<proteinExistence type="inferred from homology"/>
<dbReference type="AlphaFoldDB" id="A0A0U3AGM2"/>
<keyword evidence="1" id="KW-0479">Metal-binding</keyword>
<dbReference type="GO" id="GO:0046872">
    <property type="term" value="F:metal ion binding"/>
    <property type="evidence" value="ECO:0007669"/>
    <property type="project" value="UniProtKB-KW"/>
</dbReference>
<keyword evidence="1" id="KW-0408">Iron</keyword>
<comment type="function">
    <text evidence="1">Heme-dependent dioxygenase that catalyzes the oxidative cleavage of the L-tryptophan (L-Trp) pyrrole ring and converts L-tryptophan to N-formyl-L-kynurenine. Catalyzes the oxidative cleavage of the indole moiety.</text>
</comment>
<dbReference type="OrthoDB" id="9776847at2"/>
<dbReference type="RefSeq" id="WP_062477745.1">
    <property type="nucleotide sequence ID" value="NZ_CP013650.1"/>
</dbReference>
<keyword evidence="1" id="KW-0823">Tryptophan catabolism</keyword>
<dbReference type="PANTHER" id="PTHR10138">
    <property type="entry name" value="TRYPTOPHAN 2,3-DIOXYGENASE"/>
    <property type="match status" value="1"/>
</dbReference>
<comment type="caution">
    <text evidence="1">Lacks conserved residue(s) required for the propagation of feature annotation.</text>
</comment>
<dbReference type="GO" id="GO:0019441">
    <property type="term" value="P:L-tryptophan catabolic process to kynurenine"/>
    <property type="evidence" value="ECO:0007669"/>
    <property type="project" value="UniProtKB-UniRule"/>
</dbReference>
<name>A0A0U3AGM2_9ALTE</name>
<dbReference type="KEGG" id="lal:AT746_05850"/>
<feature type="binding site" evidence="1">
    <location>
        <position position="111"/>
    </location>
    <ligand>
        <name>substrate</name>
    </ligand>
</feature>
<keyword evidence="3" id="KW-1185">Reference proteome</keyword>
<feature type="binding site" evidence="1">
    <location>
        <begin position="40"/>
        <end position="44"/>
    </location>
    <ligand>
        <name>substrate</name>
    </ligand>
</feature>
<feature type="binding site" description="axial binding residue" evidence="1">
    <location>
        <position position="297"/>
    </location>
    <ligand>
        <name>heme</name>
        <dbReference type="ChEBI" id="CHEBI:30413"/>
    </ligand>
    <ligandPart>
        <name>Fe</name>
        <dbReference type="ChEBI" id="CHEBI:18248"/>
    </ligandPart>
</feature>
<evidence type="ECO:0000313" key="2">
    <source>
        <dbReference type="EMBL" id="ALS97841.1"/>
    </source>
</evidence>